<dbReference type="EMBL" id="JADGIZ020000010">
    <property type="protein sequence ID" value="KAL2917619.1"/>
    <property type="molecule type" value="Genomic_DNA"/>
</dbReference>
<feature type="chain" id="PRO_5045399280" evidence="1">
    <location>
        <begin position="20"/>
        <end position="292"/>
    </location>
</feature>
<name>A0ABR4NDK1_9FUNG</name>
<protein>
    <submittedName>
        <fullName evidence="2">Uncharacterized protein</fullName>
    </submittedName>
</protein>
<organism evidence="2 3">
    <name type="scientific">Polyrhizophydium stewartii</name>
    <dbReference type="NCBI Taxonomy" id="2732419"/>
    <lineage>
        <taxon>Eukaryota</taxon>
        <taxon>Fungi</taxon>
        <taxon>Fungi incertae sedis</taxon>
        <taxon>Chytridiomycota</taxon>
        <taxon>Chytridiomycota incertae sedis</taxon>
        <taxon>Chytridiomycetes</taxon>
        <taxon>Rhizophydiales</taxon>
        <taxon>Rhizophydiales incertae sedis</taxon>
        <taxon>Polyrhizophydium</taxon>
    </lineage>
</organism>
<evidence type="ECO:0000256" key="1">
    <source>
        <dbReference type="SAM" id="SignalP"/>
    </source>
</evidence>
<dbReference type="Proteomes" id="UP001527925">
    <property type="component" value="Unassembled WGS sequence"/>
</dbReference>
<keyword evidence="3" id="KW-1185">Reference proteome</keyword>
<reference evidence="2 3" key="1">
    <citation type="submission" date="2023-09" db="EMBL/GenBank/DDBJ databases">
        <title>Pangenome analysis of Batrachochytrium dendrobatidis and related Chytrids.</title>
        <authorList>
            <person name="Yacoub M.N."/>
            <person name="Stajich J.E."/>
            <person name="James T.Y."/>
        </authorList>
    </citation>
    <scope>NUCLEOTIDE SEQUENCE [LARGE SCALE GENOMIC DNA]</scope>
    <source>
        <strain evidence="2 3">JEL0888</strain>
    </source>
</reference>
<gene>
    <name evidence="2" type="ORF">HK105_202905</name>
</gene>
<sequence>MLLSAFVAALSLTVPFVAADKAKPTDIDTVVGAPVCASPAVKLNSHDCNVALLSLGGGIAGKIQFLRVAGTRTTGTSGSCQLVATAVDGGTSISISKGRLEAAFRVLKGKCGVATGSVVAKGGSKGGNLKIEVVATGKPAGNKNSKPPTPAVTVPAATVPASSAGAKRPTFKNIDISRIGGDGAAAIAAAKKVCPDNQSASQAEANRVVAEKAETSFFNAQLDKVKGNKASTDAIQCQKLRNKVLKQHCEVVRDTQKGRTASAAEHAQKRQKNADLVTQLCPKVNPALFVAP</sequence>
<comment type="caution">
    <text evidence="2">The sequence shown here is derived from an EMBL/GenBank/DDBJ whole genome shotgun (WGS) entry which is preliminary data.</text>
</comment>
<feature type="signal peptide" evidence="1">
    <location>
        <begin position="1"/>
        <end position="19"/>
    </location>
</feature>
<evidence type="ECO:0000313" key="2">
    <source>
        <dbReference type="EMBL" id="KAL2917619.1"/>
    </source>
</evidence>
<proteinExistence type="predicted"/>
<keyword evidence="1" id="KW-0732">Signal</keyword>
<evidence type="ECO:0000313" key="3">
    <source>
        <dbReference type="Proteomes" id="UP001527925"/>
    </source>
</evidence>
<accession>A0ABR4NDK1</accession>